<organism evidence="3 4">
    <name type="scientific">Mesorhizobium opportunistum</name>
    <dbReference type="NCBI Taxonomy" id="593909"/>
    <lineage>
        <taxon>Bacteria</taxon>
        <taxon>Pseudomonadati</taxon>
        <taxon>Pseudomonadota</taxon>
        <taxon>Alphaproteobacteria</taxon>
        <taxon>Hyphomicrobiales</taxon>
        <taxon>Phyllobacteriaceae</taxon>
        <taxon>Mesorhizobium</taxon>
    </lineage>
</organism>
<feature type="region of interest" description="Disordered" evidence="1">
    <location>
        <begin position="121"/>
        <end position="142"/>
    </location>
</feature>
<dbReference type="InterPro" id="IPR007361">
    <property type="entry name" value="DUF427"/>
</dbReference>
<dbReference type="EMBL" id="JAMYPJ010000040">
    <property type="protein sequence ID" value="MER8935927.1"/>
    <property type="molecule type" value="Genomic_DNA"/>
</dbReference>
<dbReference type="PANTHER" id="PTHR34310:SF8">
    <property type="entry name" value="CONSERVED PROTEIN"/>
    <property type="match status" value="1"/>
</dbReference>
<evidence type="ECO:0000256" key="1">
    <source>
        <dbReference type="SAM" id="MobiDB-lite"/>
    </source>
</evidence>
<keyword evidence="4" id="KW-1185">Reference proteome</keyword>
<evidence type="ECO:0000259" key="2">
    <source>
        <dbReference type="Pfam" id="PF04248"/>
    </source>
</evidence>
<dbReference type="Proteomes" id="UP001464387">
    <property type="component" value="Unassembled WGS sequence"/>
</dbReference>
<dbReference type="Gene3D" id="2.170.150.40">
    <property type="entry name" value="Domain of unknown function (DUF427)"/>
    <property type="match status" value="1"/>
</dbReference>
<feature type="compositionally biased region" description="Basic and acidic residues" evidence="1">
    <location>
        <begin position="122"/>
        <end position="142"/>
    </location>
</feature>
<dbReference type="RefSeq" id="WP_287274405.1">
    <property type="nucleotide sequence ID" value="NZ_JAMYMT010000011.1"/>
</dbReference>
<name>A0ABV1YLX1_9HYPH</name>
<dbReference type="InterPro" id="IPR038694">
    <property type="entry name" value="DUF427_sf"/>
</dbReference>
<evidence type="ECO:0000313" key="4">
    <source>
        <dbReference type="Proteomes" id="UP001464387"/>
    </source>
</evidence>
<evidence type="ECO:0000313" key="3">
    <source>
        <dbReference type="EMBL" id="MER8935927.1"/>
    </source>
</evidence>
<feature type="domain" description="DUF427" evidence="2">
    <location>
        <begin position="30"/>
        <end position="121"/>
    </location>
</feature>
<dbReference type="PANTHER" id="PTHR34310">
    <property type="entry name" value="DUF427 DOMAIN PROTEIN (AFU_ORTHOLOGUE AFUA_3G02220)"/>
    <property type="match status" value="1"/>
</dbReference>
<sequence length="142" mass="15718">MQASGAISGHHADPTHHAGQLVIEPFAGTVTVRFSDAIVAATERAKVLREEGHEPVFYIPFEDIYFDLFEKTNTTSESPPKGTASYWRVHAVGSSADDFMWAYETPDTAARAIARHGTFDPQKARIDVEPAEDKRHTPHVTE</sequence>
<comment type="caution">
    <text evidence="3">The sequence shown here is derived from an EMBL/GenBank/DDBJ whole genome shotgun (WGS) entry which is preliminary data.</text>
</comment>
<reference evidence="3 4" key="1">
    <citation type="journal article" date="2024" name="Proc. Natl. Acad. Sci. U.S.A.">
        <title>The evolutionary genomics of adaptation to stress in wild rhizobium bacteria.</title>
        <authorList>
            <person name="Kehlet-Delgado H."/>
            <person name="Montoya A.P."/>
            <person name="Jensen K.T."/>
            <person name="Wendlandt C.E."/>
            <person name="Dexheimer C."/>
            <person name="Roberts M."/>
            <person name="Torres Martinez L."/>
            <person name="Friesen M.L."/>
            <person name="Griffitts J.S."/>
            <person name="Porter S.S."/>
        </authorList>
    </citation>
    <scope>NUCLEOTIDE SEQUENCE [LARGE SCALE GENOMIC DNA]</scope>
    <source>
        <strain evidence="3 4">M0729</strain>
    </source>
</reference>
<accession>A0ABV1YLX1</accession>
<protein>
    <submittedName>
        <fullName evidence="3">DUF427 domain-containing protein</fullName>
    </submittedName>
</protein>
<gene>
    <name evidence="3" type="ORF">NKI33_23590</name>
</gene>
<proteinExistence type="predicted"/>
<dbReference type="Pfam" id="PF04248">
    <property type="entry name" value="NTP_transf_9"/>
    <property type="match status" value="1"/>
</dbReference>